<dbReference type="SUPFAM" id="SSF48403">
    <property type="entry name" value="Ankyrin repeat"/>
    <property type="match status" value="1"/>
</dbReference>
<evidence type="ECO:0000256" key="3">
    <source>
        <dbReference type="PROSITE-ProRule" id="PRU00023"/>
    </source>
</evidence>
<organism evidence="4 5">
    <name type="scientific">Plasmodiophora brassicae</name>
    <name type="common">Clubroot disease agent</name>
    <dbReference type="NCBI Taxonomy" id="37360"/>
    <lineage>
        <taxon>Eukaryota</taxon>
        <taxon>Sar</taxon>
        <taxon>Rhizaria</taxon>
        <taxon>Endomyxa</taxon>
        <taxon>Phytomyxea</taxon>
        <taxon>Plasmodiophorida</taxon>
        <taxon>Plasmodiophoridae</taxon>
        <taxon>Plasmodiophora</taxon>
    </lineage>
</organism>
<feature type="repeat" description="ANK" evidence="3">
    <location>
        <begin position="331"/>
        <end position="354"/>
    </location>
</feature>
<dbReference type="AlphaFoldDB" id="A0A0G4J7R9"/>
<evidence type="ECO:0000313" key="4">
    <source>
        <dbReference type="EMBL" id="CEP03587.1"/>
    </source>
</evidence>
<keyword evidence="5" id="KW-1185">Reference proteome</keyword>
<keyword evidence="1" id="KW-0677">Repeat</keyword>
<dbReference type="PANTHER" id="PTHR24198:SF165">
    <property type="entry name" value="ANKYRIN REPEAT-CONTAINING PROTEIN-RELATED"/>
    <property type="match status" value="1"/>
</dbReference>
<keyword evidence="2 3" id="KW-0040">ANK repeat</keyword>
<protein>
    <submittedName>
        <fullName evidence="4">Uncharacterized protein</fullName>
    </submittedName>
</protein>
<dbReference type="Pfam" id="PF00023">
    <property type="entry name" value="Ank"/>
    <property type="match status" value="1"/>
</dbReference>
<dbReference type="SMART" id="SM00248">
    <property type="entry name" value="ANK"/>
    <property type="match status" value="6"/>
</dbReference>
<dbReference type="STRING" id="37360.A0A0G4J7R9"/>
<dbReference type="PROSITE" id="PS50297">
    <property type="entry name" value="ANK_REP_REGION"/>
    <property type="match status" value="2"/>
</dbReference>
<evidence type="ECO:0000313" key="5">
    <source>
        <dbReference type="Proteomes" id="UP000039324"/>
    </source>
</evidence>
<feature type="repeat" description="ANK" evidence="3">
    <location>
        <begin position="297"/>
        <end position="330"/>
    </location>
</feature>
<dbReference type="InterPro" id="IPR036770">
    <property type="entry name" value="Ankyrin_rpt-contain_sf"/>
</dbReference>
<evidence type="ECO:0000256" key="1">
    <source>
        <dbReference type="ARBA" id="ARBA00022737"/>
    </source>
</evidence>
<reference evidence="4 5" key="1">
    <citation type="submission" date="2015-02" db="EMBL/GenBank/DDBJ databases">
        <authorList>
            <person name="Chooi Y.-H."/>
        </authorList>
    </citation>
    <scope>NUCLEOTIDE SEQUENCE [LARGE SCALE GENOMIC DNA]</scope>
    <source>
        <strain evidence="4">E3</strain>
    </source>
</reference>
<accession>A0A0G4J7R9</accession>
<dbReference type="Gene3D" id="1.25.40.20">
    <property type="entry name" value="Ankyrin repeat-containing domain"/>
    <property type="match status" value="2"/>
</dbReference>
<proteinExistence type="predicted"/>
<dbReference type="PANTHER" id="PTHR24198">
    <property type="entry name" value="ANKYRIN REPEAT AND PROTEIN KINASE DOMAIN-CONTAINING PROTEIN"/>
    <property type="match status" value="1"/>
</dbReference>
<dbReference type="InterPro" id="IPR002110">
    <property type="entry name" value="Ankyrin_rpt"/>
</dbReference>
<gene>
    <name evidence="4" type="ORF">PBRA_009472</name>
</gene>
<name>A0A0G4J7R9_PLABS</name>
<dbReference type="EMBL" id="CDSF01000150">
    <property type="protein sequence ID" value="CEP03587.1"/>
    <property type="molecule type" value="Genomic_DNA"/>
</dbReference>
<dbReference type="Pfam" id="PF12796">
    <property type="entry name" value="Ank_2"/>
    <property type="match status" value="1"/>
</dbReference>
<dbReference type="Proteomes" id="UP000039324">
    <property type="component" value="Unassembled WGS sequence"/>
</dbReference>
<feature type="non-terminal residue" evidence="4">
    <location>
        <position position="1"/>
    </location>
</feature>
<evidence type="ECO:0000256" key="2">
    <source>
        <dbReference type="ARBA" id="ARBA00023043"/>
    </source>
</evidence>
<dbReference type="PROSITE" id="PS50088">
    <property type="entry name" value="ANK_REPEAT"/>
    <property type="match status" value="2"/>
</dbReference>
<dbReference type="OrthoDB" id="194358at2759"/>
<sequence length="417" mass="46148">LSATTWAEQVLSTAEPDQRCRLLIAADYLCMQEQLKVAIVSAVHTWAHIGNMRNWLWPQNEILHEFVGDYAPFCRLLLGAETFSEDIRRMKIEEQVRDIVIGRGGDVDLVNDAMYAYRPDVNFLQKAVLTGKVAIVEELVKVSGINVNVVNKQLGTTPLVMAIQGYGGFSSPPRNSVDLVRALLKAPDIDVNLGSALHYAVESPDRRVLVPLLVQAPGIVVNARNRYGSTPLDVAVERLLIDKMVMVEFLLNVPGIEVNHENSTSTLHIASGILWGADIVERLLKVPGIKVNALDASGWTPLRVAIDEGRIDIVEVLLRDARIDVNVPDKLSGTPLHAAVQKGNFKVVELLLNRPEIKINSRNRRNETPRTIAKYRGLRDIVKALKNAVQVQRNSKLRSYARRMLPGQGGADASDAH</sequence>